<dbReference type="AlphaFoldDB" id="A0AA49JW51"/>
<reference evidence="2" key="1">
    <citation type="submission" date="2023-07" db="EMBL/GenBank/DDBJ databases">
        <authorList>
            <person name="Haufschild T."/>
            <person name="Kallscheuer N."/>
            <person name="Hammer J."/>
            <person name="Kohn T."/>
            <person name="Kabuu M."/>
            <person name="Jogler M."/>
            <person name="Wohfarth N."/>
            <person name="Heuer A."/>
            <person name="Rohde M."/>
            <person name="van Teeseling M.C.F."/>
            <person name="Jogler C."/>
        </authorList>
    </citation>
    <scope>NUCLEOTIDE SEQUENCE</scope>
    <source>
        <strain evidence="2">Strain 138</strain>
        <strain evidence="3">Strain 318</strain>
    </source>
</reference>
<accession>A0AA49JW51</accession>
<dbReference type="RefSeq" id="WP_367885585.1">
    <property type="nucleotide sequence ID" value="NZ_CP130612.1"/>
</dbReference>
<evidence type="ECO:0000313" key="2">
    <source>
        <dbReference type="EMBL" id="WKW12708.1"/>
    </source>
</evidence>
<evidence type="ECO:0008006" key="5">
    <source>
        <dbReference type="Google" id="ProtNLM"/>
    </source>
</evidence>
<dbReference type="EMBL" id="CP130613">
    <property type="protein sequence ID" value="WKW15615.1"/>
    <property type="molecule type" value="Genomic_DNA"/>
</dbReference>
<gene>
    <name evidence="2" type="ORF">Strain138_002015</name>
    <name evidence="3" type="ORF">Strain318_002014</name>
</gene>
<dbReference type="KEGG" id="pspc:Strain318_002014"/>
<keyword evidence="4" id="KW-1185">Reference proteome</keyword>
<name>A0AA49JW51_9BACT</name>
<evidence type="ECO:0000256" key="1">
    <source>
        <dbReference type="SAM" id="SignalP"/>
    </source>
</evidence>
<accession>A0AA49Q8Z8</accession>
<evidence type="ECO:0000313" key="3">
    <source>
        <dbReference type="EMBL" id="WKW15615.1"/>
    </source>
</evidence>
<organism evidence="2">
    <name type="scientific">Pseudogemmatithrix spongiicola</name>
    <dbReference type="NCBI Taxonomy" id="3062599"/>
    <lineage>
        <taxon>Bacteria</taxon>
        <taxon>Pseudomonadati</taxon>
        <taxon>Gemmatimonadota</taxon>
        <taxon>Gemmatimonadia</taxon>
        <taxon>Gemmatimonadales</taxon>
        <taxon>Gemmatimonadaceae</taxon>
        <taxon>Pseudogemmatithrix</taxon>
    </lineage>
</organism>
<evidence type="ECO:0000313" key="4">
    <source>
        <dbReference type="Proteomes" id="UP001229955"/>
    </source>
</evidence>
<keyword evidence="1" id="KW-0732">Signal</keyword>
<dbReference type="EMBL" id="CP130612">
    <property type="protein sequence ID" value="WKW12708.1"/>
    <property type="molecule type" value="Genomic_DNA"/>
</dbReference>
<dbReference type="PROSITE" id="PS51257">
    <property type="entry name" value="PROKAR_LIPOPROTEIN"/>
    <property type="match status" value="1"/>
</dbReference>
<feature type="chain" id="PRO_5041442341" description="YtkA-like domain-containing protein" evidence="1">
    <location>
        <begin position="23"/>
        <end position="155"/>
    </location>
</feature>
<sequence length="155" mass="16197">MLQLSRHARRAALLVLSAFALAACSDDKDDHEVEVDFMRITAGAQQVMVNSTGAVTGGPLTLQAGVARSITVDFLKADMTSDALEDEADEFQVALTLPAGVTFTRTGPFAGTLTASAAGSYNVSFALLHVEENHEDFGPFAVPVSVSAAAVAVQR</sequence>
<protein>
    <recommendedName>
        <fullName evidence="5">YtkA-like domain-containing protein</fullName>
    </recommendedName>
</protein>
<feature type="signal peptide" evidence="1">
    <location>
        <begin position="1"/>
        <end position="22"/>
    </location>
</feature>
<dbReference type="Proteomes" id="UP001229955">
    <property type="component" value="Chromosome"/>
</dbReference>
<proteinExistence type="predicted"/>